<feature type="domain" description="Nudix hydrolase" evidence="1">
    <location>
        <begin position="102"/>
        <end position="228"/>
    </location>
</feature>
<reference evidence="2 3" key="1">
    <citation type="journal article" date="2014" name="BMC Genomics">
        <title>Complete genome sequence of producer of the glycopeptide antibiotic Aculeximycin Kutzneria albida DSM 43870T, a representative of minor genus of Pseudonocardiaceae.</title>
        <authorList>
            <person name="Rebets Y."/>
            <person name="Tokovenko B."/>
            <person name="Lushchyk I."/>
            <person name="Ruckert C."/>
            <person name="Zaburannyi N."/>
            <person name="Bechthold A."/>
            <person name="Kalinowski J."/>
            <person name="Luzhetskyy A."/>
        </authorList>
    </citation>
    <scope>NUCLEOTIDE SEQUENCE [LARGE SCALE GENOMIC DNA]</scope>
    <source>
        <strain evidence="2">DSM 43870</strain>
    </source>
</reference>
<dbReference type="Gene3D" id="3.90.79.10">
    <property type="entry name" value="Nucleoside Triphosphate Pyrophosphohydrolase"/>
    <property type="match status" value="1"/>
</dbReference>
<dbReference type="HOGENOM" id="CLU_078526_0_0_11"/>
<dbReference type="CDD" id="cd02883">
    <property type="entry name" value="NUDIX_Hydrolase"/>
    <property type="match status" value="1"/>
</dbReference>
<evidence type="ECO:0000259" key="1">
    <source>
        <dbReference type="PROSITE" id="PS51462"/>
    </source>
</evidence>
<dbReference type="AlphaFoldDB" id="W5VZT4"/>
<sequence>MVEKELGHSSVRTVLEQQIRNRRQTFEEFAEYAERFAREYSEPGTLSVRHLQRLVAGRRADGSPLGRVRPATARLLERIFGLSIDELLAPPVVAEQQAVTVHPLRVAVAVVLKGKDVLVVRRRGEVADGVPWQFPAGMIKPGVQPDAVAIRETLGETAVHCVARHGLGSRLHPATKVFCDYVLCDYVTGEATNVDVFENVDVAWVDKAVLTRLIPVDRIYPPILDALELSGEGACV</sequence>
<accession>W5VZT4</accession>
<dbReference type="SUPFAM" id="SSF55811">
    <property type="entry name" value="Nudix"/>
    <property type="match status" value="1"/>
</dbReference>
<name>W5VZT4_9PSEU</name>
<dbReference type="Proteomes" id="UP000019225">
    <property type="component" value="Chromosome"/>
</dbReference>
<dbReference type="PROSITE" id="PS51462">
    <property type="entry name" value="NUDIX"/>
    <property type="match status" value="1"/>
</dbReference>
<dbReference type="eggNOG" id="COG0494">
    <property type="taxonomic scope" value="Bacteria"/>
</dbReference>
<dbReference type="InterPro" id="IPR000086">
    <property type="entry name" value="NUDIX_hydrolase_dom"/>
</dbReference>
<protein>
    <recommendedName>
        <fullName evidence="1">Nudix hydrolase domain-containing protein</fullName>
    </recommendedName>
</protein>
<gene>
    <name evidence="2" type="ORF">KALB_702</name>
</gene>
<dbReference type="EMBL" id="CP007155">
    <property type="protein sequence ID" value="AHH94077.1"/>
    <property type="molecule type" value="Genomic_DNA"/>
</dbReference>
<dbReference type="RefSeq" id="WP_081789176.1">
    <property type="nucleotide sequence ID" value="NZ_CP007155.1"/>
</dbReference>
<proteinExistence type="predicted"/>
<evidence type="ECO:0000313" key="2">
    <source>
        <dbReference type="EMBL" id="AHH94077.1"/>
    </source>
</evidence>
<evidence type="ECO:0000313" key="3">
    <source>
        <dbReference type="Proteomes" id="UP000019225"/>
    </source>
</evidence>
<dbReference type="InterPro" id="IPR015797">
    <property type="entry name" value="NUDIX_hydrolase-like_dom_sf"/>
</dbReference>
<dbReference type="Pfam" id="PF00293">
    <property type="entry name" value="NUDIX"/>
    <property type="match status" value="1"/>
</dbReference>
<keyword evidence="3" id="KW-1185">Reference proteome</keyword>
<dbReference type="OrthoDB" id="4523834at2"/>
<dbReference type="KEGG" id="kal:KALB_702"/>
<organism evidence="2 3">
    <name type="scientific">Kutzneria albida DSM 43870</name>
    <dbReference type="NCBI Taxonomy" id="1449976"/>
    <lineage>
        <taxon>Bacteria</taxon>
        <taxon>Bacillati</taxon>
        <taxon>Actinomycetota</taxon>
        <taxon>Actinomycetes</taxon>
        <taxon>Pseudonocardiales</taxon>
        <taxon>Pseudonocardiaceae</taxon>
        <taxon>Kutzneria</taxon>
    </lineage>
</organism>